<evidence type="ECO:0000256" key="4">
    <source>
        <dbReference type="ARBA" id="ARBA00023002"/>
    </source>
</evidence>
<dbReference type="InterPro" id="IPR008335">
    <property type="entry name" value="Mopterin_OxRdtase_euk"/>
</dbReference>
<accession>A0A3D8K7B3</accession>
<dbReference type="Pfam" id="PF03404">
    <property type="entry name" value="Mo-co_dimer"/>
    <property type="match status" value="1"/>
</dbReference>
<evidence type="ECO:0000259" key="6">
    <source>
        <dbReference type="Pfam" id="PF03404"/>
    </source>
</evidence>
<proteinExistence type="predicted"/>
<evidence type="ECO:0000313" key="7">
    <source>
        <dbReference type="EMBL" id="RDV00472.1"/>
    </source>
</evidence>
<dbReference type="AlphaFoldDB" id="A0A3D8K7B3"/>
<dbReference type="Gene3D" id="3.90.420.10">
    <property type="entry name" value="Oxidoreductase, molybdopterin-binding domain"/>
    <property type="match status" value="1"/>
</dbReference>
<dbReference type="Pfam" id="PF00174">
    <property type="entry name" value="Oxidored_molyb"/>
    <property type="match status" value="1"/>
</dbReference>
<keyword evidence="8" id="KW-1185">Reference proteome</keyword>
<comment type="caution">
    <text evidence="7">The sequence shown here is derived from an EMBL/GenBank/DDBJ whole genome shotgun (WGS) entry which is preliminary data.</text>
</comment>
<evidence type="ECO:0000256" key="3">
    <source>
        <dbReference type="ARBA" id="ARBA00022723"/>
    </source>
</evidence>
<feature type="domain" description="Oxidoreductase molybdopterin-binding" evidence="5">
    <location>
        <begin position="41"/>
        <end position="204"/>
    </location>
</feature>
<dbReference type="InterPro" id="IPR014756">
    <property type="entry name" value="Ig_E-set"/>
</dbReference>
<keyword evidence="4" id="KW-0560">Oxidoreductase</keyword>
<name>A0A3D8K7B3_9BURK</name>
<dbReference type="PRINTS" id="PR00407">
    <property type="entry name" value="EUMOPTERIN"/>
</dbReference>
<feature type="domain" description="Moybdenum cofactor oxidoreductase dimerisation" evidence="6">
    <location>
        <begin position="222"/>
        <end position="319"/>
    </location>
</feature>
<dbReference type="Proteomes" id="UP000256838">
    <property type="component" value="Unassembled WGS sequence"/>
</dbReference>
<protein>
    <submittedName>
        <fullName evidence="7">Molybdenum-binding oxidoreductase</fullName>
    </submittedName>
</protein>
<sequence>MKASDTVRITHAGYLLQVPDRGVHALTEYVTDDEKLFIVTHMALIEIDPSAWCLRVDGMVRRPCEITLEQILSLPQYEVTSVHECAGSPLTPLEAKRRVGNVVWAGPRLSDVLHACGIEQEASYVWSEGLEWGEFAGIQNQPFVKDLPIEKALAPEVLLAVAMNGRPLRAERGGPVRLVVPGWYGTNSVKWLGRITLAGTRAPGPYTTRFYNDLTPTGSRPVWQIAPECVVVSPANNDSVTSDRQICIEGWAWADAGVIRVEISVDGRQSWAEAELDERRDFGWQHFRFHWTPAAGEHQLSCRCFDAHGAGQPDASARNEIHSVVVSAS</sequence>
<dbReference type="PANTHER" id="PTHR19372">
    <property type="entry name" value="SULFITE REDUCTASE"/>
    <property type="match status" value="1"/>
</dbReference>
<dbReference type="InterPro" id="IPR000572">
    <property type="entry name" value="OxRdtase_Mopterin-bd_dom"/>
</dbReference>
<dbReference type="GO" id="GO:0006790">
    <property type="term" value="P:sulfur compound metabolic process"/>
    <property type="evidence" value="ECO:0007669"/>
    <property type="project" value="TreeGrafter"/>
</dbReference>
<dbReference type="InterPro" id="IPR036374">
    <property type="entry name" value="OxRdtase_Mopterin-bd_sf"/>
</dbReference>
<reference evidence="7 8" key="1">
    <citation type="submission" date="2018-08" db="EMBL/GenBank/DDBJ databases">
        <title>Paraburkholderia sp. DHOM06 isolated from forest soil.</title>
        <authorList>
            <person name="Gao Z.-H."/>
            <person name="Qiu L.-H."/>
        </authorList>
    </citation>
    <scope>NUCLEOTIDE SEQUENCE [LARGE SCALE GENOMIC DNA]</scope>
    <source>
        <strain evidence="7 8">DHOM06</strain>
    </source>
</reference>
<dbReference type="SUPFAM" id="SSF56524">
    <property type="entry name" value="Oxidoreductase molybdopterin-binding domain"/>
    <property type="match status" value="1"/>
</dbReference>
<dbReference type="GO" id="GO:0043546">
    <property type="term" value="F:molybdopterin cofactor binding"/>
    <property type="evidence" value="ECO:0007669"/>
    <property type="project" value="TreeGrafter"/>
</dbReference>
<dbReference type="SUPFAM" id="SSF81296">
    <property type="entry name" value="E set domains"/>
    <property type="match status" value="1"/>
</dbReference>
<dbReference type="OrthoDB" id="9795587at2"/>
<dbReference type="InterPro" id="IPR005066">
    <property type="entry name" value="MoCF_OxRdtse_dimer"/>
</dbReference>
<dbReference type="PANTHER" id="PTHR19372:SF7">
    <property type="entry name" value="SULFITE OXIDASE, MITOCHONDRIAL"/>
    <property type="match status" value="1"/>
</dbReference>
<keyword evidence="2" id="KW-0500">Molybdenum</keyword>
<evidence type="ECO:0000259" key="5">
    <source>
        <dbReference type="Pfam" id="PF00174"/>
    </source>
</evidence>
<dbReference type="GO" id="GO:0008482">
    <property type="term" value="F:sulfite oxidase activity"/>
    <property type="evidence" value="ECO:0007669"/>
    <property type="project" value="TreeGrafter"/>
</dbReference>
<evidence type="ECO:0000256" key="1">
    <source>
        <dbReference type="ARBA" id="ARBA00001924"/>
    </source>
</evidence>
<dbReference type="RefSeq" id="WP_115531739.1">
    <property type="nucleotide sequence ID" value="NZ_QRGA01000001.1"/>
</dbReference>
<dbReference type="Gene3D" id="2.60.40.650">
    <property type="match status" value="1"/>
</dbReference>
<keyword evidence="3" id="KW-0479">Metal-binding</keyword>
<gene>
    <name evidence="7" type="ORF">DWV00_01395</name>
</gene>
<evidence type="ECO:0000313" key="8">
    <source>
        <dbReference type="Proteomes" id="UP000256838"/>
    </source>
</evidence>
<dbReference type="EMBL" id="QRGA01000001">
    <property type="protein sequence ID" value="RDV00472.1"/>
    <property type="molecule type" value="Genomic_DNA"/>
</dbReference>
<dbReference type="GO" id="GO:0020037">
    <property type="term" value="F:heme binding"/>
    <property type="evidence" value="ECO:0007669"/>
    <property type="project" value="TreeGrafter"/>
</dbReference>
<organism evidence="7 8">
    <name type="scientific">Trinickia dinghuensis</name>
    <dbReference type="NCBI Taxonomy" id="2291023"/>
    <lineage>
        <taxon>Bacteria</taxon>
        <taxon>Pseudomonadati</taxon>
        <taxon>Pseudomonadota</taxon>
        <taxon>Betaproteobacteria</taxon>
        <taxon>Burkholderiales</taxon>
        <taxon>Burkholderiaceae</taxon>
        <taxon>Trinickia</taxon>
    </lineage>
</organism>
<dbReference type="GO" id="GO:0030151">
    <property type="term" value="F:molybdenum ion binding"/>
    <property type="evidence" value="ECO:0007669"/>
    <property type="project" value="InterPro"/>
</dbReference>
<evidence type="ECO:0000256" key="2">
    <source>
        <dbReference type="ARBA" id="ARBA00022505"/>
    </source>
</evidence>
<comment type="cofactor">
    <cofactor evidence="1">
        <name>Mo-molybdopterin</name>
        <dbReference type="ChEBI" id="CHEBI:71302"/>
    </cofactor>
</comment>